<evidence type="ECO:0000313" key="4">
    <source>
        <dbReference type="Proteomes" id="UP001164187"/>
    </source>
</evidence>
<dbReference type="RefSeq" id="WP_269312121.1">
    <property type="nucleotide sequence ID" value="NZ_CP114052.1"/>
</dbReference>
<evidence type="ECO:0000256" key="2">
    <source>
        <dbReference type="SAM" id="MobiDB-lite"/>
    </source>
</evidence>
<dbReference type="Proteomes" id="UP001164187">
    <property type="component" value="Chromosome"/>
</dbReference>
<gene>
    <name evidence="3" type="ORF">O0R46_03110</name>
</gene>
<name>A0ABY7JQ15_9FIRM</name>
<organism evidence="3 4">
    <name type="scientific">Peptostreptococcus equinus</name>
    <dbReference type="NCBI Taxonomy" id="3003601"/>
    <lineage>
        <taxon>Bacteria</taxon>
        <taxon>Bacillati</taxon>
        <taxon>Bacillota</taxon>
        <taxon>Clostridia</taxon>
        <taxon>Peptostreptococcales</taxon>
        <taxon>Peptostreptococcaceae</taxon>
        <taxon>Peptostreptococcus</taxon>
    </lineage>
</organism>
<feature type="coiled-coil region" evidence="1">
    <location>
        <begin position="32"/>
        <end position="62"/>
    </location>
</feature>
<feature type="compositionally biased region" description="Basic and acidic residues" evidence="2">
    <location>
        <begin position="176"/>
        <end position="192"/>
    </location>
</feature>
<proteinExistence type="predicted"/>
<sequence length="192" mass="21515">MEWLEEILKDVDGKEDIIKNIKKGIGENFVAKDDFNNKNNEVKDLKEQISERDKQLEDLKKVDPKKLQEEIDTLKEANATKQAEYDAKIHNLKVESALDKALISSGAKNTKAVKALLDIDVENAKFDEAGNLENISTMLDGIKTSDPYLFESKEPTKKGFTGVEPDGGNPNPGVKPDSEKSYEDFVKELESK</sequence>
<feature type="region of interest" description="Disordered" evidence="2">
    <location>
        <begin position="148"/>
        <end position="192"/>
    </location>
</feature>
<reference evidence="3" key="1">
    <citation type="submission" date="2022-12" db="EMBL/GenBank/DDBJ databases">
        <title>Peptostreptococcus.</title>
        <authorList>
            <person name="Lee S.H."/>
        </authorList>
    </citation>
    <scope>NUCLEOTIDE SEQUENCE</scope>
    <source>
        <strain evidence="3">CBA3647</strain>
    </source>
</reference>
<dbReference type="Pfam" id="PF06810">
    <property type="entry name" value="Phage_scaffold"/>
    <property type="match status" value="1"/>
</dbReference>
<keyword evidence="4" id="KW-1185">Reference proteome</keyword>
<dbReference type="InterPro" id="IPR009636">
    <property type="entry name" value="SCAF"/>
</dbReference>
<evidence type="ECO:0000313" key="3">
    <source>
        <dbReference type="EMBL" id="WAW15448.1"/>
    </source>
</evidence>
<evidence type="ECO:0000256" key="1">
    <source>
        <dbReference type="SAM" id="Coils"/>
    </source>
</evidence>
<protein>
    <submittedName>
        <fullName evidence="3">Phage scaffolding protein</fullName>
    </submittedName>
</protein>
<accession>A0ABY7JQ15</accession>
<dbReference type="EMBL" id="CP114052">
    <property type="protein sequence ID" value="WAW15448.1"/>
    <property type="molecule type" value="Genomic_DNA"/>
</dbReference>
<keyword evidence="1" id="KW-0175">Coiled coil</keyword>